<dbReference type="GO" id="GO:0006397">
    <property type="term" value="P:mRNA processing"/>
    <property type="evidence" value="ECO:0007669"/>
    <property type="project" value="UniProtKB-KW"/>
</dbReference>
<keyword evidence="8" id="KW-0175">Coiled coil</keyword>
<evidence type="ECO:0000256" key="4">
    <source>
        <dbReference type="ARBA" id="ARBA00023015"/>
    </source>
</evidence>
<evidence type="ECO:0000256" key="1">
    <source>
        <dbReference type="ARBA" id="ARBA00004123"/>
    </source>
</evidence>
<sequence length="563" mass="60499">MDALDPSALERELEALRRQRYEASQRVRASRQPLTVTASQARNASGEPQSGFPRPALGNGRFGSERGFGGPPPPRAGEGPRAAGSIRDGSFPMRSGSGPSPRGMLGGGGFQNGAQRGRFENGPGGRSHREYDDYGRDRDGVAAGTVSAPAPQPRRRAVLSVVVSDRPAQQDELDDKVKASQLGGDTGRDRDREVDRDSGRGRHQGAGGDDRDRGWGPGGHEDEERYRGEHGGGRAMKRPLESSTGAGGVALAEDPDSRKRARRLLGRALLGTLQKFRQEDAQFQASDAAARRAELARKAEEKAAAEAERLRRQAAEERSRKRQEELDALMDLNLATDIKVLELLFAKKVARRRALAVFLRADGASTGGAGGSGRGPIQPQPVYWMPVSHCPATLELKLQQEKELLQWQETVMAELEQEKDGLRMRAQARRQGIVERRQKMAEERASGRTAEGPAEDGGVEEEDHEVLDAVELDAHHEDVEVDEEDLVHGGGETEPGAVVTDADDENGMEAPRDPSMGRAAGGASEERAEDGGLGRQADAMEAEAAMAATRDDSDSGSGDDVAA</sequence>
<proteinExistence type="inferred from homology"/>
<feature type="compositionally biased region" description="Low complexity" evidence="9">
    <location>
        <begin position="537"/>
        <end position="548"/>
    </location>
</feature>
<feature type="region of interest" description="Disordered" evidence="9">
    <location>
        <begin position="20"/>
        <end position="258"/>
    </location>
</feature>
<evidence type="ECO:0000256" key="2">
    <source>
        <dbReference type="ARBA" id="ARBA00010386"/>
    </source>
</evidence>
<dbReference type="PANTHER" id="PTHR12707">
    <property type="entry name" value="PINN"/>
    <property type="match status" value="1"/>
</dbReference>
<feature type="compositionally biased region" description="Basic and acidic residues" evidence="9">
    <location>
        <begin position="127"/>
        <end position="140"/>
    </location>
</feature>
<feature type="coiled-coil region" evidence="8">
    <location>
        <begin position="288"/>
        <end position="332"/>
    </location>
</feature>
<evidence type="ECO:0000256" key="8">
    <source>
        <dbReference type="SAM" id="Coils"/>
    </source>
</evidence>
<dbReference type="InterPro" id="IPR006786">
    <property type="entry name" value="Pinin_SDK_MemA"/>
</dbReference>
<evidence type="ECO:0000259" key="10">
    <source>
        <dbReference type="Pfam" id="PF04696"/>
    </source>
</evidence>
<keyword evidence="6" id="KW-0508">mRNA splicing</keyword>
<feature type="compositionally biased region" description="Low complexity" evidence="9">
    <location>
        <begin position="76"/>
        <end position="103"/>
    </location>
</feature>
<feature type="compositionally biased region" description="Basic and acidic residues" evidence="9">
    <location>
        <begin position="432"/>
        <end position="446"/>
    </location>
</feature>
<evidence type="ECO:0000313" key="12">
    <source>
        <dbReference type="Proteomes" id="UP000747399"/>
    </source>
</evidence>
<evidence type="ECO:0000256" key="5">
    <source>
        <dbReference type="ARBA" id="ARBA00023163"/>
    </source>
</evidence>
<dbReference type="Proteomes" id="UP000747399">
    <property type="component" value="Unassembled WGS sequence"/>
</dbReference>
<organism evidence="11 12">
    <name type="scientific">Volvox africanus</name>
    <dbReference type="NCBI Taxonomy" id="51714"/>
    <lineage>
        <taxon>Eukaryota</taxon>
        <taxon>Viridiplantae</taxon>
        <taxon>Chlorophyta</taxon>
        <taxon>core chlorophytes</taxon>
        <taxon>Chlorophyceae</taxon>
        <taxon>CS clade</taxon>
        <taxon>Chlamydomonadales</taxon>
        <taxon>Volvocaceae</taxon>
        <taxon>Volvox</taxon>
    </lineage>
</organism>
<comment type="caution">
    <text evidence="11">The sequence shown here is derived from an EMBL/GenBank/DDBJ whole genome shotgun (WGS) entry which is preliminary data.</text>
</comment>
<feature type="region of interest" description="Disordered" evidence="9">
    <location>
        <begin position="430"/>
        <end position="563"/>
    </location>
</feature>
<accession>A0A8J4BD22</accession>
<keyword evidence="12" id="KW-1185">Reference proteome</keyword>
<feature type="coiled-coil region" evidence="8">
    <location>
        <begin position="398"/>
        <end position="425"/>
    </location>
</feature>
<name>A0A8J4BD22_9CHLO</name>
<protein>
    <recommendedName>
        <fullName evidence="10">Pinin/SDK/MemA protein domain-containing protein</fullName>
    </recommendedName>
</protein>
<dbReference type="EMBL" id="BNCO01000033">
    <property type="protein sequence ID" value="GIL59019.1"/>
    <property type="molecule type" value="Genomic_DNA"/>
</dbReference>
<evidence type="ECO:0000256" key="6">
    <source>
        <dbReference type="ARBA" id="ARBA00023187"/>
    </source>
</evidence>
<comment type="similarity">
    <text evidence="2">Belongs to the pinin family.</text>
</comment>
<evidence type="ECO:0000256" key="3">
    <source>
        <dbReference type="ARBA" id="ARBA00022664"/>
    </source>
</evidence>
<evidence type="ECO:0000256" key="7">
    <source>
        <dbReference type="ARBA" id="ARBA00023242"/>
    </source>
</evidence>
<dbReference type="PANTHER" id="PTHR12707:SF0">
    <property type="entry name" value="PININ"/>
    <property type="match status" value="1"/>
</dbReference>
<evidence type="ECO:0000256" key="9">
    <source>
        <dbReference type="SAM" id="MobiDB-lite"/>
    </source>
</evidence>
<feature type="compositionally biased region" description="Basic and acidic residues" evidence="9">
    <location>
        <begin position="186"/>
        <end position="200"/>
    </location>
</feature>
<dbReference type="AlphaFoldDB" id="A0A8J4BD22"/>
<feature type="domain" description="Pinin/SDK/MemA protein" evidence="10">
    <location>
        <begin position="256"/>
        <end position="397"/>
    </location>
</feature>
<feature type="compositionally biased region" description="Basic and acidic residues" evidence="9">
    <location>
        <begin position="208"/>
        <end position="232"/>
    </location>
</feature>
<dbReference type="InterPro" id="IPR039853">
    <property type="entry name" value="Pinin"/>
</dbReference>
<gene>
    <name evidence="11" type="ORF">Vafri_13991</name>
</gene>
<keyword evidence="3" id="KW-0507">mRNA processing</keyword>
<feature type="compositionally biased region" description="Acidic residues" evidence="9">
    <location>
        <begin position="453"/>
        <end position="471"/>
    </location>
</feature>
<dbReference type="GO" id="GO:0071013">
    <property type="term" value="C:catalytic step 2 spliceosome"/>
    <property type="evidence" value="ECO:0007669"/>
    <property type="project" value="TreeGrafter"/>
</dbReference>
<comment type="subcellular location">
    <subcellularLocation>
        <location evidence="1">Nucleus</location>
    </subcellularLocation>
</comment>
<keyword evidence="5" id="KW-0804">Transcription</keyword>
<evidence type="ECO:0000313" key="11">
    <source>
        <dbReference type="EMBL" id="GIL59019.1"/>
    </source>
</evidence>
<reference evidence="11" key="1">
    <citation type="journal article" date="2021" name="Proc. Natl. Acad. Sci. U.S.A.">
        <title>Three genomes in the algal genus Volvox reveal the fate of a haploid sex-determining region after a transition to homothallism.</title>
        <authorList>
            <person name="Yamamoto K."/>
            <person name="Hamaji T."/>
            <person name="Kawai-Toyooka H."/>
            <person name="Matsuzaki R."/>
            <person name="Takahashi F."/>
            <person name="Nishimura Y."/>
            <person name="Kawachi M."/>
            <person name="Noguchi H."/>
            <person name="Minakuchi Y."/>
            <person name="Umen J.G."/>
            <person name="Toyoda A."/>
            <person name="Nozaki H."/>
        </authorList>
    </citation>
    <scope>NUCLEOTIDE SEQUENCE</scope>
    <source>
        <strain evidence="11">NIES-3780</strain>
    </source>
</reference>
<keyword evidence="7" id="KW-0539">Nucleus</keyword>
<dbReference type="GO" id="GO:0008380">
    <property type="term" value="P:RNA splicing"/>
    <property type="evidence" value="ECO:0007669"/>
    <property type="project" value="UniProtKB-KW"/>
</dbReference>
<feature type="compositionally biased region" description="Polar residues" evidence="9">
    <location>
        <begin position="32"/>
        <end position="48"/>
    </location>
</feature>
<keyword evidence="4" id="KW-0805">Transcription regulation</keyword>
<dbReference type="Pfam" id="PF04696">
    <property type="entry name" value="Pinin_SDK_memA"/>
    <property type="match status" value="1"/>
</dbReference>